<keyword evidence="6" id="KW-0378">Hydrolase</keyword>
<accession>A0A5J4REJ2</accession>
<evidence type="ECO:0000256" key="5">
    <source>
        <dbReference type="ARBA" id="ARBA00022741"/>
    </source>
</evidence>
<feature type="domain" description="Helicase ATP-binding" evidence="10">
    <location>
        <begin position="330"/>
        <end position="519"/>
    </location>
</feature>
<dbReference type="AlphaFoldDB" id="A0A5J4REJ2"/>
<dbReference type="InterPro" id="IPR011545">
    <property type="entry name" value="DEAD/DEAH_box_helicase_dom"/>
</dbReference>
<reference evidence="12" key="1">
    <citation type="submission" date="2019-03" db="EMBL/GenBank/DDBJ databases">
        <title>Single cell metagenomics reveals metabolic interactions within the superorganism composed of flagellate Streblomastix strix and complex community of Bacteroidetes bacteria on its surface.</title>
        <authorList>
            <person name="Treitli S.C."/>
            <person name="Kolisko M."/>
            <person name="Husnik F."/>
            <person name="Keeling P."/>
            <person name="Hampl V."/>
        </authorList>
    </citation>
    <scope>NUCLEOTIDE SEQUENCE</scope>
    <source>
        <strain evidence="12">STM</strain>
    </source>
</reference>
<keyword evidence="9" id="KW-0051">Antiviral defense</keyword>
<dbReference type="GO" id="GO:0016787">
    <property type="term" value="F:hydrolase activity"/>
    <property type="evidence" value="ECO:0007669"/>
    <property type="project" value="UniProtKB-KW"/>
</dbReference>
<name>A0A5J4REJ2_9ZZZZ</name>
<dbReference type="GO" id="GO:0004386">
    <property type="term" value="F:helicase activity"/>
    <property type="evidence" value="ECO:0007669"/>
    <property type="project" value="UniProtKB-KW"/>
</dbReference>
<sequence length="891" mass="105167">MKSFKCFKDYSDDLLFLFERFEKTYYAHRSCDNKEKELLSEHSKLVSDYFLQLVNVHGIENLLDSAIIQLFENLDIENKTEWGNLLKEIFYAVIIYHDLGKVNPNFQVAKMENNSFSSNKKLSIQSNHSLLGAYVYSNIFFEKIYQYEKLNEKEKLYLYFIVLLFASTIIEHHSPIINLKLEYEENQLDDCFLFLRQTFCILLEENFCKSFFMEANNIFGNVKELIFEKRDVYFFLFSIAKLLYSLLTASDFYATNQFMSKTKIEDFGILKKNEQETLINRFKTVKPYNKDLYLNLDYYCSFPFENLEKRSNQNLNILRQKLTAEMIVNLRNNTNKHCFYIEAPTGAGKTNLSLAFATELLHIDDSLNKIFYVFPFTTLITQTYYSIRETLEIDNNSIIQLHSKVGFHEKQDGSYGNEKQLYIDNLFVNYPIAVMSHIHFFDILKSNEKESNYLIHRLCNSIVIIDEIQTYNPEHWDKIVFFLAKYAQLLNIRVLIMSATLPKIDTLHEELDGMFASLISNRDDYFMNNNFSGRVSFDFSLMTLKKQNDEKTECLTNLSNFLIEKANQYALVNENKVKVLIEFITKKTASNFFQIIVNKELNDYKIMLLSGDILEFRRKEIIAFIKKEQYPKIIIVSTQVIEAGVDIDMDIGFKDHSLIDSDEQLAGRINRNALKNNCVVYLFDYDRTATIYGTDERYKVQQTDNEIFQNYEDILRGKKFHSLYEKIFARKKEQIKSKLFSSGHYYQNLVDLHFSRLHSEFKLIDNNNSQQLFIPILIPVSSFEKYSYLEEIKVLTTNKKYVDGEKVFCFYDNLIRGNSNEFFTRKIELKRLGGVISQFCISVSDKQLEAISDMLDIERNRYGYKYLLHWKDCYSPEYGFDSEKINTSVFL</sequence>
<feature type="domain" description="HD Cas3-type" evidence="11">
    <location>
        <begin position="32"/>
        <end position="253"/>
    </location>
</feature>
<keyword evidence="4" id="KW-0479">Metal-binding</keyword>
<dbReference type="CDD" id="cd09641">
    <property type="entry name" value="Cas3''_I"/>
    <property type="match status" value="1"/>
</dbReference>
<proteinExistence type="inferred from homology"/>
<dbReference type="InterPro" id="IPR006483">
    <property type="entry name" value="CRISPR-assoc_Cas3_HD"/>
</dbReference>
<dbReference type="InterPro" id="IPR006474">
    <property type="entry name" value="Helicase_Cas3_CRISPR-ass_core"/>
</dbReference>
<dbReference type="Pfam" id="PF22590">
    <property type="entry name" value="Cas3-like_C_2"/>
    <property type="match status" value="1"/>
</dbReference>
<evidence type="ECO:0000256" key="6">
    <source>
        <dbReference type="ARBA" id="ARBA00022801"/>
    </source>
</evidence>
<evidence type="ECO:0000256" key="8">
    <source>
        <dbReference type="ARBA" id="ARBA00022840"/>
    </source>
</evidence>
<evidence type="ECO:0000259" key="10">
    <source>
        <dbReference type="PROSITE" id="PS51192"/>
    </source>
</evidence>
<dbReference type="InterPro" id="IPR014001">
    <property type="entry name" value="Helicase_ATP-bd"/>
</dbReference>
<keyword evidence="8" id="KW-0067">ATP-binding</keyword>
<dbReference type="InterPro" id="IPR027417">
    <property type="entry name" value="P-loop_NTPase"/>
</dbReference>
<dbReference type="GO" id="GO:0046872">
    <property type="term" value="F:metal ion binding"/>
    <property type="evidence" value="ECO:0007669"/>
    <property type="project" value="UniProtKB-KW"/>
</dbReference>
<dbReference type="PROSITE" id="PS51643">
    <property type="entry name" value="HD_CAS3"/>
    <property type="match status" value="1"/>
</dbReference>
<comment type="similarity">
    <text evidence="2">In the central section; belongs to the CRISPR-associated helicase Cas3 family.</text>
</comment>
<evidence type="ECO:0000256" key="2">
    <source>
        <dbReference type="ARBA" id="ARBA00009046"/>
    </source>
</evidence>
<dbReference type="Pfam" id="PF18019">
    <property type="entry name" value="Cas3_HD"/>
    <property type="match status" value="1"/>
</dbReference>
<dbReference type="GO" id="GO:0003676">
    <property type="term" value="F:nucleic acid binding"/>
    <property type="evidence" value="ECO:0007669"/>
    <property type="project" value="InterPro"/>
</dbReference>
<dbReference type="Gene3D" id="1.10.3210.30">
    <property type="match status" value="1"/>
</dbReference>
<evidence type="ECO:0000259" key="11">
    <source>
        <dbReference type="PROSITE" id="PS51643"/>
    </source>
</evidence>
<dbReference type="GO" id="GO:0051607">
    <property type="term" value="P:defense response to virus"/>
    <property type="evidence" value="ECO:0007669"/>
    <property type="project" value="UniProtKB-KW"/>
</dbReference>
<dbReference type="EMBL" id="SNRY01001287">
    <property type="protein sequence ID" value="KAA6332089.1"/>
    <property type="molecule type" value="Genomic_DNA"/>
</dbReference>
<dbReference type="NCBIfam" id="TIGR01587">
    <property type="entry name" value="cas3_core"/>
    <property type="match status" value="1"/>
</dbReference>
<evidence type="ECO:0000256" key="3">
    <source>
        <dbReference type="ARBA" id="ARBA00022722"/>
    </source>
</evidence>
<organism evidence="12">
    <name type="scientific">termite gut metagenome</name>
    <dbReference type="NCBI Taxonomy" id="433724"/>
    <lineage>
        <taxon>unclassified sequences</taxon>
        <taxon>metagenomes</taxon>
        <taxon>organismal metagenomes</taxon>
    </lineage>
</organism>
<protein>
    <submittedName>
        <fullName evidence="12">Reverse gyrase</fullName>
    </submittedName>
</protein>
<evidence type="ECO:0000256" key="1">
    <source>
        <dbReference type="ARBA" id="ARBA00006847"/>
    </source>
</evidence>
<dbReference type="InterPro" id="IPR038257">
    <property type="entry name" value="CRISPR-assoc_Cas3_HD_sf"/>
</dbReference>
<dbReference type="SMART" id="SM00487">
    <property type="entry name" value="DEXDc"/>
    <property type="match status" value="1"/>
</dbReference>
<evidence type="ECO:0000313" key="12">
    <source>
        <dbReference type="EMBL" id="KAA6332089.1"/>
    </source>
</evidence>
<keyword evidence="12" id="KW-0413">Isomerase</keyword>
<dbReference type="GO" id="GO:0004518">
    <property type="term" value="F:nuclease activity"/>
    <property type="evidence" value="ECO:0007669"/>
    <property type="project" value="UniProtKB-KW"/>
</dbReference>
<evidence type="ECO:0000256" key="4">
    <source>
        <dbReference type="ARBA" id="ARBA00022723"/>
    </source>
</evidence>
<evidence type="ECO:0000256" key="7">
    <source>
        <dbReference type="ARBA" id="ARBA00022806"/>
    </source>
</evidence>
<dbReference type="Pfam" id="PF00270">
    <property type="entry name" value="DEAD"/>
    <property type="match status" value="1"/>
</dbReference>
<dbReference type="PROSITE" id="PS51192">
    <property type="entry name" value="HELICASE_ATP_BIND_1"/>
    <property type="match status" value="1"/>
</dbReference>
<keyword evidence="3" id="KW-0540">Nuclease</keyword>
<comment type="caution">
    <text evidence="12">The sequence shown here is derived from an EMBL/GenBank/DDBJ whole genome shotgun (WGS) entry which is preliminary data.</text>
</comment>
<dbReference type="Gene3D" id="3.40.50.300">
    <property type="entry name" value="P-loop containing nucleotide triphosphate hydrolases"/>
    <property type="match status" value="2"/>
</dbReference>
<comment type="similarity">
    <text evidence="1">In the N-terminal section; belongs to the CRISPR-associated nuclease Cas3-HD family.</text>
</comment>
<gene>
    <name evidence="12" type="ORF">EZS27_019368</name>
</gene>
<dbReference type="GO" id="GO:0005524">
    <property type="term" value="F:ATP binding"/>
    <property type="evidence" value="ECO:0007669"/>
    <property type="project" value="UniProtKB-KW"/>
</dbReference>
<keyword evidence="5" id="KW-0547">Nucleotide-binding</keyword>
<dbReference type="SUPFAM" id="SSF52540">
    <property type="entry name" value="P-loop containing nucleoside triphosphate hydrolases"/>
    <property type="match status" value="1"/>
</dbReference>
<dbReference type="NCBIfam" id="TIGR01596">
    <property type="entry name" value="cas3_HD"/>
    <property type="match status" value="1"/>
</dbReference>
<evidence type="ECO:0000256" key="9">
    <source>
        <dbReference type="ARBA" id="ARBA00023118"/>
    </source>
</evidence>
<dbReference type="InterPro" id="IPR054712">
    <property type="entry name" value="Cas3-like_dom"/>
</dbReference>
<keyword evidence="7" id="KW-0347">Helicase</keyword>